<dbReference type="PANTHER" id="PTHR12358">
    <property type="entry name" value="SPHINGOSINE KINASE"/>
    <property type="match status" value="1"/>
</dbReference>
<accession>A0ABD3W401</accession>
<name>A0ABD3W401_SINWO</name>
<evidence type="ECO:0000313" key="2">
    <source>
        <dbReference type="EMBL" id="KAL3867623.1"/>
    </source>
</evidence>
<reference evidence="2 3" key="1">
    <citation type="submission" date="2024-11" db="EMBL/GenBank/DDBJ databases">
        <title>Chromosome-level genome assembly of the freshwater bivalve Anodonta woodiana.</title>
        <authorList>
            <person name="Chen X."/>
        </authorList>
    </citation>
    <scope>NUCLEOTIDE SEQUENCE [LARGE SCALE GENOMIC DNA]</scope>
    <source>
        <strain evidence="2">MN2024</strain>
        <tissue evidence="2">Gills</tissue>
    </source>
</reference>
<dbReference type="Gene3D" id="3.40.50.10330">
    <property type="entry name" value="Probable inorganic polyphosphate/atp-NAD kinase, domain 1"/>
    <property type="match status" value="1"/>
</dbReference>
<organism evidence="2 3">
    <name type="scientific">Sinanodonta woodiana</name>
    <name type="common">Chinese pond mussel</name>
    <name type="synonym">Anodonta woodiana</name>
    <dbReference type="NCBI Taxonomy" id="1069815"/>
    <lineage>
        <taxon>Eukaryota</taxon>
        <taxon>Metazoa</taxon>
        <taxon>Spiralia</taxon>
        <taxon>Lophotrochozoa</taxon>
        <taxon>Mollusca</taxon>
        <taxon>Bivalvia</taxon>
        <taxon>Autobranchia</taxon>
        <taxon>Heteroconchia</taxon>
        <taxon>Palaeoheterodonta</taxon>
        <taxon>Unionida</taxon>
        <taxon>Unionoidea</taxon>
        <taxon>Unionidae</taxon>
        <taxon>Unioninae</taxon>
        <taxon>Sinanodonta</taxon>
    </lineage>
</organism>
<sequence length="481" mass="54017">MGGIIELHKDKCVISYDGKKEYFWCGNSSGEVCLQMSDILAVKNYWKEGTPNSSLVLHYVVQSKGNILRAKSCVITGKPDQRLKLRDAIAVILKSFNRPKRLVVFVNPISGHKKAVNIYINKVKPLFELCNILLKTLETERPGQPIELLEKYNLRLMDGLVAIGGDGMFSECMNGLLLRLQKDAGVDYNDPDASLATSTLPIGIIPAGSGNMLVQHLHGTVDVETAVIKIILGNHLLANVASVHQGISLSSYAVLVLELGLCGDMMKDCEKFRWMGPKRYEIVPLGTILKRKAISVEIDFIPEESQKIKASDKLHQFTRQMSLPASHCQYGKKLQRFQSTPGFAENRECWLKETGRVYGVDSYVVTLKKKDDILVPCFGDSALHVWMTDTCSLSGHVNQLRLLQQLKPSCWDFKFIRQIRCRGYRVKLPSAAFYIDGNGEKKLKKPMYINCDGEALKVRCPVLDIRIHQKAVSIFGRVKCW</sequence>
<dbReference type="InterPro" id="IPR001206">
    <property type="entry name" value="Diacylglycerol_kinase_cat_dom"/>
</dbReference>
<dbReference type="PANTHER" id="PTHR12358:SF111">
    <property type="entry name" value="CERAMIDE KINASE, ISOFORM A"/>
    <property type="match status" value="1"/>
</dbReference>
<gene>
    <name evidence="2" type="ORF">ACJMK2_040504</name>
</gene>
<dbReference type="AlphaFoldDB" id="A0ABD3W401"/>
<dbReference type="Gene3D" id="2.60.200.40">
    <property type="match status" value="1"/>
</dbReference>
<dbReference type="SUPFAM" id="SSF111331">
    <property type="entry name" value="NAD kinase/diacylglycerol kinase-like"/>
    <property type="match status" value="1"/>
</dbReference>
<dbReference type="Proteomes" id="UP001634394">
    <property type="component" value="Unassembled WGS sequence"/>
</dbReference>
<dbReference type="PROSITE" id="PS50146">
    <property type="entry name" value="DAGK"/>
    <property type="match status" value="1"/>
</dbReference>
<dbReference type="InterPro" id="IPR017438">
    <property type="entry name" value="ATP-NAD_kinase_N"/>
</dbReference>
<proteinExistence type="predicted"/>
<feature type="domain" description="DAGKc" evidence="1">
    <location>
        <begin position="97"/>
        <end position="247"/>
    </location>
</feature>
<comment type="caution">
    <text evidence="2">The sequence shown here is derived from an EMBL/GenBank/DDBJ whole genome shotgun (WGS) entry which is preliminary data.</text>
</comment>
<dbReference type="EMBL" id="JBJQND010000008">
    <property type="protein sequence ID" value="KAL3867623.1"/>
    <property type="molecule type" value="Genomic_DNA"/>
</dbReference>
<dbReference type="SMART" id="SM00046">
    <property type="entry name" value="DAGKc"/>
    <property type="match status" value="1"/>
</dbReference>
<dbReference type="InterPro" id="IPR016064">
    <property type="entry name" value="NAD/diacylglycerol_kinase_sf"/>
</dbReference>
<evidence type="ECO:0000259" key="1">
    <source>
        <dbReference type="PROSITE" id="PS50146"/>
    </source>
</evidence>
<dbReference type="InterPro" id="IPR050187">
    <property type="entry name" value="Lipid_Phosphate_FormReg"/>
</dbReference>
<evidence type="ECO:0000313" key="3">
    <source>
        <dbReference type="Proteomes" id="UP001634394"/>
    </source>
</evidence>
<keyword evidence="3" id="KW-1185">Reference proteome</keyword>
<dbReference type="Pfam" id="PF00781">
    <property type="entry name" value="DAGK_cat"/>
    <property type="match status" value="1"/>
</dbReference>
<protein>
    <recommendedName>
        <fullName evidence="1">DAGKc domain-containing protein</fullName>
    </recommendedName>
</protein>